<dbReference type="CDD" id="cd00293">
    <property type="entry name" value="USP-like"/>
    <property type="match status" value="1"/>
</dbReference>
<dbReference type="Pfam" id="PF00582">
    <property type="entry name" value="Usp"/>
    <property type="match status" value="1"/>
</dbReference>
<accession>N9WEQ2</accession>
<organism evidence="3 4">
    <name type="scientific">Clostridium thermobutyricum</name>
    <dbReference type="NCBI Taxonomy" id="29372"/>
    <lineage>
        <taxon>Bacteria</taxon>
        <taxon>Bacillati</taxon>
        <taxon>Bacillota</taxon>
        <taxon>Clostridia</taxon>
        <taxon>Eubacteriales</taxon>
        <taxon>Clostridiaceae</taxon>
        <taxon>Clostridium</taxon>
    </lineage>
</organism>
<dbReference type="PATRIC" id="fig|999411.4.peg.2005"/>
<dbReference type="AlphaFoldDB" id="N9WEQ2"/>
<dbReference type="eggNOG" id="COG0589">
    <property type="taxonomic scope" value="Bacteria"/>
</dbReference>
<evidence type="ECO:0000256" key="1">
    <source>
        <dbReference type="ARBA" id="ARBA00008791"/>
    </source>
</evidence>
<dbReference type="EMBL" id="AGYT01000009">
    <property type="protein sequence ID" value="ENZ01330.1"/>
    <property type="molecule type" value="Genomic_DNA"/>
</dbReference>
<dbReference type="InterPro" id="IPR006016">
    <property type="entry name" value="UspA"/>
</dbReference>
<sequence length="137" mass="15529">MKKRKVLIPIDGSEKSLESLKYLKEYYSPEKVEIILLHVREIVFIDGMSVSDELRDAELIGKRILDKASSLIEEYDCKCEFLFGYAADEILNYAEENDIDVIVMAKNTQKKFVALVGSVTAHVAKKTKCTLVIVPEV</sequence>
<dbReference type="InterPro" id="IPR014729">
    <property type="entry name" value="Rossmann-like_a/b/a_fold"/>
</dbReference>
<dbReference type="PANTHER" id="PTHR46268:SF6">
    <property type="entry name" value="UNIVERSAL STRESS PROTEIN UP12"/>
    <property type="match status" value="1"/>
</dbReference>
<comment type="similarity">
    <text evidence="1">Belongs to the universal stress protein A family.</text>
</comment>
<feature type="domain" description="UspA" evidence="2">
    <location>
        <begin position="4"/>
        <end position="135"/>
    </location>
</feature>
<keyword evidence="4" id="KW-1185">Reference proteome</keyword>
<dbReference type="PRINTS" id="PR01438">
    <property type="entry name" value="UNVRSLSTRESS"/>
</dbReference>
<gene>
    <name evidence="3" type="ORF">HMPREF1092_02039</name>
</gene>
<dbReference type="PANTHER" id="PTHR46268">
    <property type="entry name" value="STRESS RESPONSE PROTEIN NHAX"/>
    <property type="match status" value="1"/>
</dbReference>
<dbReference type="SUPFAM" id="SSF52402">
    <property type="entry name" value="Adenine nucleotide alpha hydrolases-like"/>
    <property type="match status" value="1"/>
</dbReference>
<dbReference type="Proteomes" id="UP000013097">
    <property type="component" value="Unassembled WGS sequence"/>
</dbReference>
<dbReference type="InterPro" id="IPR006015">
    <property type="entry name" value="Universal_stress_UspA"/>
</dbReference>
<protein>
    <recommendedName>
        <fullName evidence="2">UspA domain-containing protein</fullName>
    </recommendedName>
</protein>
<proteinExistence type="inferred from homology"/>
<evidence type="ECO:0000259" key="2">
    <source>
        <dbReference type="Pfam" id="PF00582"/>
    </source>
</evidence>
<evidence type="ECO:0000313" key="4">
    <source>
        <dbReference type="Proteomes" id="UP000013097"/>
    </source>
</evidence>
<comment type="caution">
    <text evidence="3">The sequence shown here is derived from an EMBL/GenBank/DDBJ whole genome shotgun (WGS) entry which is preliminary data.</text>
</comment>
<dbReference type="RefSeq" id="WP_002598532.1">
    <property type="nucleotide sequence ID" value="NZ_KB850956.1"/>
</dbReference>
<dbReference type="Gene3D" id="3.40.50.620">
    <property type="entry name" value="HUPs"/>
    <property type="match status" value="1"/>
</dbReference>
<dbReference type="HOGENOM" id="CLU_049301_16_2_9"/>
<evidence type="ECO:0000313" key="3">
    <source>
        <dbReference type="EMBL" id="ENZ01330.1"/>
    </source>
</evidence>
<name>N9WEQ2_9CLOT</name>
<reference evidence="3 4" key="1">
    <citation type="submission" date="2013-01" db="EMBL/GenBank/DDBJ databases">
        <title>The Genome Sequence of Clostridium colicanis 209318.</title>
        <authorList>
            <consortium name="The Broad Institute Genome Sequencing Platform"/>
            <person name="Earl A."/>
            <person name="Ward D."/>
            <person name="Feldgarden M."/>
            <person name="Gevers D."/>
            <person name="Courvalin P."/>
            <person name="Lambert T."/>
            <person name="Walker B."/>
            <person name="Young S.K."/>
            <person name="Zeng Q."/>
            <person name="Gargeya S."/>
            <person name="Fitzgerald M."/>
            <person name="Haas B."/>
            <person name="Abouelleil A."/>
            <person name="Alvarado L."/>
            <person name="Arachchi H.M."/>
            <person name="Berlin A.M."/>
            <person name="Chapman S.B."/>
            <person name="Dewar J."/>
            <person name="Goldberg J."/>
            <person name="Griggs A."/>
            <person name="Gujja S."/>
            <person name="Hansen M."/>
            <person name="Howarth C."/>
            <person name="Imamovic A."/>
            <person name="Larimer J."/>
            <person name="McCowan C."/>
            <person name="Murphy C."/>
            <person name="Neiman D."/>
            <person name="Pearson M."/>
            <person name="Priest M."/>
            <person name="Roberts A."/>
            <person name="Saif S."/>
            <person name="Shea T."/>
            <person name="Sisk P."/>
            <person name="Sykes S."/>
            <person name="Wortman J."/>
            <person name="Nusbaum C."/>
            <person name="Birren B."/>
        </authorList>
    </citation>
    <scope>NUCLEOTIDE SEQUENCE [LARGE SCALE GENOMIC DNA]</scope>
    <source>
        <strain evidence="3 4">209318</strain>
    </source>
</reference>